<evidence type="ECO:0000256" key="8">
    <source>
        <dbReference type="ARBA" id="ARBA00022982"/>
    </source>
</evidence>
<accession>A0AAV4N7A4</accession>
<evidence type="ECO:0000256" key="6">
    <source>
        <dbReference type="ARBA" id="ARBA00022660"/>
    </source>
</evidence>
<organism evidence="11 12">
    <name type="scientific">Caerostris extrusa</name>
    <name type="common">Bark spider</name>
    <name type="synonym">Caerostris bankana</name>
    <dbReference type="NCBI Taxonomy" id="172846"/>
    <lineage>
        <taxon>Eukaryota</taxon>
        <taxon>Metazoa</taxon>
        <taxon>Ecdysozoa</taxon>
        <taxon>Arthropoda</taxon>
        <taxon>Chelicerata</taxon>
        <taxon>Arachnida</taxon>
        <taxon>Araneae</taxon>
        <taxon>Araneomorphae</taxon>
        <taxon>Entelegynae</taxon>
        <taxon>Araneoidea</taxon>
        <taxon>Araneidae</taxon>
        <taxon>Caerostris</taxon>
    </lineage>
</organism>
<dbReference type="GO" id="GO:0005743">
    <property type="term" value="C:mitochondrial inner membrane"/>
    <property type="evidence" value="ECO:0007669"/>
    <property type="project" value="UniProtKB-SubCell"/>
</dbReference>
<evidence type="ECO:0000256" key="9">
    <source>
        <dbReference type="ARBA" id="ARBA00023128"/>
    </source>
</evidence>
<dbReference type="PANTHER" id="PTHR12653:SF0">
    <property type="entry name" value="NADH DEHYDROGENASE [UBIQUINONE] 1 ALPHA SUBCOMPLEX SUBUNIT 5"/>
    <property type="match status" value="1"/>
</dbReference>
<comment type="subcellular location">
    <subcellularLocation>
        <location evidence="2">Mitochondrion inner membrane</location>
        <topology evidence="2">Peripheral membrane protein</topology>
        <orientation evidence="2">Matrix side</orientation>
    </subcellularLocation>
</comment>
<keyword evidence="10" id="KW-0472">Membrane</keyword>
<dbReference type="InterPro" id="IPR006806">
    <property type="entry name" value="NDUFA5"/>
</dbReference>
<sequence length="116" mass="13324">MAGAVKQCTQLTGLAVSKHPHRVLTSYYNKIMRALENIPKDSAYRIHTSKLVAQRLAIVSTEPDVSKMEEKINAGQAEELILQAEKELMLVRKMITWKPWQQLETEAPPNQWKWPL</sequence>
<evidence type="ECO:0000256" key="3">
    <source>
        <dbReference type="ARBA" id="ARBA00010261"/>
    </source>
</evidence>
<evidence type="ECO:0000256" key="10">
    <source>
        <dbReference type="ARBA" id="ARBA00023136"/>
    </source>
</evidence>
<dbReference type="EMBL" id="BPLR01003055">
    <property type="protein sequence ID" value="GIX80695.1"/>
    <property type="molecule type" value="Genomic_DNA"/>
</dbReference>
<evidence type="ECO:0000256" key="1">
    <source>
        <dbReference type="ARBA" id="ARBA00003195"/>
    </source>
</evidence>
<keyword evidence="5" id="KW-0813">Transport</keyword>
<proteinExistence type="inferred from homology"/>
<evidence type="ECO:0000256" key="2">
    <source>
        <dbReference type="ARBA" id="ARBA00004443"/>
    </source>
</evidence>
<gene>
    <name evidence="11" type="primary">Ndufa5</name>
    <name evidence="11" type="ORF">CEXT_621801</name>
</gene>
<name>A0AAV4N7A4_CAEEX</name>
<evidence type="ECO:0000256" key="4">
    <source>
        <dbReference type="ARBA" id="ARBA00011533"/>
    </source>
</evidence>
<keyword evidence="7" id="KW-0999">Mitochondrion inner membrane</keyword>
<keyword evidence="6" id="KW-0679">Respiratory chain</keyword>
<comment type="subunit">
    <text evidence="4">Complex I is composed of 45 different subunits.</text>
</comment>
<evidence type="ECO:0000256" key="7">
    <source>
        <dbReference type="ARBA" id="ARBA00022792"/>
    </source>
</evidence>
<dbReference type="Proteomes" id="UP001054945">
    <property type="component" value="Unassembled WGS sequence"/>
</dbReference>
<keyword evidence="9" id="KW-0496">Mitochondrion</keyword>
<dbReference type="Pfam" id="PF04716">
    <property type="entry name" value="ETC_C1_NDUFA5"/>
    <property type="match status" value="1"/>
</dbReference>
<dbReference type="GO" id="GO:0022904">
    <property type="term" value="P:respiratory electron transport chain"/>
    <property type="evidence" value="ECO:0007669"/>
    <property type="project" value="InterPro"/>
</dbReference>
<protein>
    <submittedName>
        <fullName evidence="11">NADH dehydrogenase 1 alpha subcomplex subunit 5</fullName>
    </submittedName>
</protein>
<comment type="function">
    <text evidence="1">Accessory subunit of the mitochondrial membrane respiratory chain NADH dehydrogenase (Complex I), that is believed not to be involved in catalysis. Complex I functions in the transfer of electrons from NADH to the respiratory chain. The immediate electron acceptor for the enzyme is believed to be ubiquinone.</text>
</comment>
<comment type="caution">
    <text evidence="11">The sequence shown here is derived from an EMBL/GenBank/DDBJ whole genome shotgun (WGS) entry which is preliminary data.</text>
</comment>
<dbReference type="PANTHER" id="PTHR12653">
    <property type="entry name" value="NADH-UBIQUINONE OXIDOREDUCTASE 13 KD-B SUBUNIT"/>
    <property type="match status" value="1"/>
</dbReference>
<comment type="similarity">
    <text evidence="3">Belongs to the complex I NDUFA5 subunit family.</text>
</comment>
<keyword evidence="8" id="KW-0249">Electron transport</keyword>
<evidence type="ECO:0000313" key="12">
    <source>
        <dbReference type="Proteomes" id="UP001054945"/>
    </source>
</evidence>
<dbReference type="AlphaFoldDB" id="A0AAV4N7A4"/>
<reference evidence="11 12" key="1">
    <citation type="submission" date="2021-06" db="EMBL/GenBank/DDBJ databases">
        <title>Caerostris extrusa draft genome.</title>
        <authorList>
            <person name="Kono N."/>
            <person name="Arakawa K."/>
        </authorList>
    </citation>
    <scope>NUCLEOTIDE SEQUENCE [LARGE SCALE GENOMIC DNA]</scope>
</reference>
<evidence type="ECO:0000256" key="5">
    <source>
        <dbReference type="ARBA" id="ARBA00022448"/>
    </source>
</evidence>
<keyword evidence="12" id="KW-1185">Reference proteome</keyword>
<evidence type="ECO:0000313" key="11">
    <source>
        <dbReference type="EMBL" id="GIX80695.1"/>
    </source>
</evidence>